<reference evidence="1 2" key="1">
    <citation type="submission" date="2024-11" db="EMBL/GenBank/DDBJ databases">
        <title>A near-complete genome assembly of Cinchona calisaya.</title>
        <authorList>
            <person name="Lian D.C."/>
            <person name="Zhao X.W."/>
            <person name="Wei L."/>
        </authorList>
    </citation>
    <scope>NUCLEOTIDE SEQUENCE [LARGE SCALE GENOMIC DNA]</scope>
    <source>
        <tissue evidence="1">Nenye</tissue>
    </source>
</reference>
<name>A0ABD3APX6_9GENT</name>
<proteinExistence type="predicted"/>
<accession>A0ABD3APX6</accession>
<protein>
    <submittedName>
        <fullName evidence="1">Uncharacterized protein</fullName>
    </submittedName>
</protein>
<organism evidence="1 2">
    <name type="scientific">Cinchona calisaya</name>
    <dbReference type="NCBI Taxonomy" id="153742"/>
    <lineage>
        <taxon>Eukaryota</taxon>
        <taxon>Viridiplantae</taxon>
        <taxon>Streptophyta</taxon>
        <taxon>Embryophyta</taxon>
        <taxon>Tracheophyta</taxon>
        <taxon>Spermatophyta</taxon>
        <taxon>Magnoliopsida</taxon>
        <taxon>eudicotyledons</taxon>
        <taxon>Gunneridae</taxon>
        <taxon>Pentapetalae</taxon>
        <taxon>asterids</taxon>
        <taxon>lamiids</taxon>
        <taxon>Gentianales</taxon>
        <taxon>Rubiaceae</taxon>
        <taxon>Cinchonoideae</taxon>
        <taxon>Cinchoneae</taxon>
        <taxon>Cinchona</taxon>
    </lineage>
</organism>
<dbReference type="AlphaFoldDB" id="A0ABD3APX6"/>
<dbReference type="EMBL" id="JBJUIK010000003">
    <property type="protein sequence ID" value="KAL3533133.1"/>
    <property type="molecule type" value="Genomic_DNA"/>
</dbReference>
<dbReference type="Proteomes" id="UP001630127">
    <property type="component" value="Unassembled WGS sequence"/>
</dbReference>
<evidence type="ECO:0000313" key="1">
    <source>
        <dbReference type="EMBL" id="KAL3533133.1"/>
    </source>
</evidence>
<evidence type="ECO:0000313" key="2">
    <source>
        <dbReference type="Proteomes" id="UP001630127"/>
    </source>
</evidence>
<sequence>MVEVPEGPDCGTCNFFKDGDFYPDWPVELSMKPDDISEWTSVDTRIPLNEDSSLASDNARFQARER</sequence>
<gene>
    <name evidence="1" type="ORF">ACH5RR_006654</name>
</gene>
<keyword evidence="2" id="KW-1185">Reference proteome</keyword>
<comment type="caution">
    <text evidence="1">The sequence shown here is derived from an EMBL/GenBank/DDBJ whole genome shotgun (WGS) entry which is preliminary data.</text>
</comment>